<dbReference type="EC" id="3.1.3.18" evidence="5 10"/>
<dbReference type="InterPro" id="IPR036412">
    <property type="entry name" value="HAD-like_sf"/>
</dbReference>
<evidence type="ECO:0000256" key="9">
    <source>
        <dbReference type="ARBA" id="ARBA00023277"/>
    </source>
</evidence>
<dbReference type="InterPro" id="IPR050155">
    <property type="entry name" value="HAD-like_hydrolase_sf"/>
</dbReference>
<organism evidence="11 12">
    <name type="scientific">Neorhizobium turbinariae</name>
    <dbReference type="NCBI Taxonomy" id="2937795"/>
    <lineage>
        <taxon>Bacteria</taxon>
        <taxon>Pseudomonadati</taxon>
        <taxon>Pseudomonadota</taxon>
        <taxon>Alphaproteobacteria</taxon>
        <taxon>Hyphomicrobiales</taxon>
        <taxon>Rhizobiaceae</taxon>
        <taxon>Rhizobium/Agrobacterium group</taxon>
        <taxon>Neorhizobium</taxon>
    </lineage>
</organism>
<dbReference type="Pfam" id="PF13419">
    <property type="entry name" value="HAD_2"/>
    <property type="match status" value="1"/>
</dbReference>
<dbReference type="SFLD" id="SFLDG01135">
    <property type="entry name" value="C1.5.6:_HAD__Beta-PGM__Phospha"/>
    <property type="match status" value="1"/>
</dbReference>
<dbReference type="SFLD" id="SFLDS00003">
    <property type="entry name" value="Haloacid_Dehalogenase"/>
    <property type="match status" value="1"/>
</dbReference>
<dbReference type="InterPro" id="IPR041492">
    <property type="entry name" value="HAD_2"/>
</dbReference>
<dbReference type="NCBIfam" id="TIGR01449">
    <property type="entry name" value="PGP_bact"/>
    <property type="match status" value="1"/>
</dbReference>
<evidence type="ECO:0000313" key="11">
    <source>
        <dbReference type="EMBL" id="MCK8778668.1"/>
    </source>
</evidence>
<feature type="binding site" evidence="10">
    <location>
        <position position="11"/>
    </location>
    <ligand>
        <name>Mg(2+)</name>
        <dbReference type="ChEBI" id="CHEBI:18420"/>
    </ligand>
</feature>
<dbReference type="InterPro" id="IPR037512">
    <property type="entry name" value="PGPase_prok"/>
</dbReference>
<dbReference type="GO" id="GO:0008967">
    <property type="term" value="F:phosphoglycolate phosphatase activity"/>
    <property type="evidence" value="ECO:0007669"/>
    <property type="project" value="UniProtKB-EC"/>
</dbReference>
<dbReference type="InterPro" id="IPR023198">
    <property type="entry name" value="PGP-like_dom2"/>
</dbReference>
<comment type="caution">
    <text evidence="11">The sequence shown here is derived from an EMBL/GenBank/DDBJ whole genome shotgun (WGS) entry which is preliminary data.</text>
</comment>
<feature type="binding site" evidence="10">
    <location>
        <position position="171"/>
    </location>
    <ligand>
        <name>Mg(2+)</name>
        <dbReference type="ChEBI" id="CHEBI:18420"/>
    </ligand>
</feature>
<gene>
    <name evidence="11" type="primary">gph</name>
    <name evidence="11" type="ORF">M0654_01610</name>
</gene>
<comment type="pathway">
    <text evidence="3 10">Organic acid metabolism; glycolate biosynthesis; glycolate from 2-phosphoglycolate: step 1/1.</text>
</comment>
<evidence type="ECO:0000256" key="10">
    <source>
        <dbReference type="HAMAP-Rule" id="MF_00495"/>
    </source>
</evidence>
<dbReference type="SFLD" id="SFLDG01129">
    <property type="entry name" value="C1.5:_HAD__Beta-PGM__Phosphata"/>
    <property type="match status" value="1"/>
</dbReference>
<comment type="function">
    <text evidence="10">Specifically catalyzes the dephosphorylation of 2-phosphoglycolate. Is involved in the dissimilation of the intracellular 2-phosphoglycolate formed during the DNA repair of 3'-phosphoglycolate ends, a major class of DNA lesions induced by oxidative stress.</text>
</comment>
<dbReference type="InterPro" id="IPR023214">
    <property type="entry name" value="HAD_sf"/>
</dbReference>
<comment type="cofactor">
    <cofactor evidence="2 10">
        <name>Mg(2+)</name>
        <dbReference type="ChEBI" id="CHEBI:18420"/>
    </cofactor>
</comment>
<dbReference type="RefSeq" id="WP_248681537.1">
    <property type="nucleotide sequence ID" value="NZ_JALPRY010000001.1"/>
</dbReference>
<dbReference type="NCBIfam" id="TIGR01549">
    <property type="entry name" value="HAD-SF-IA-v1"/>
    <property type="match status" value="1"/>
</dbReference>
<evidence type="ECO:0000256" key="2">
    <source>
        <dbReference type="ARBA" id="ARBA00001946"/>
    </source>
</evidence>
<keyword evidence="6 10" id="KW-0479">Metal-binding</keyword>
<evidence type="ECO:0000256" key="7">
    <source>
        <dbReference type="ARBA" id="ARBA00022801"/>
    </source>
</evidence>
<evidence type="ECO:0000256" key="1">
    <source>
        <dbReference type="ARBA" id="ARBA00000830"/>
    </source>
</evidence>
<evidence type="ECO:0000313" key="12">
    <source>
        <dbReference type="Proteomes" id="UP001202827"/>
    </source>
</evidence>
<dbReference type="InterPro" id="IPR006439">
    <property type="entry name" value="HAD-SF_hydro_IA"/>
</dbReference>
<evidence type="ECO:0000256" key="4">
    <source>
        <dbReference type="ARBA" id="ARBA00006171"/>
    </source>
</evidence>
<dbReference type="HAMAP" id="MF_00495">
    <property type="entry name" value="GPH_hydrolase_bact"/>
    <property type="match status" value="1"/>
</dbReference>
<protein>
    <recommendedName>
        <fullName evidence="5 10">Phosphoglycolate phosphatase</fullName>
        <shortName evidence="10">PGP</shortName>
        <shortName evidence="10">PGPase</shortName>
        <ecNumber evidence="5 10">3.1.3.18</ecNumber>
    </recommendedName>
</protein>
<dbReference type="Gene3D" id="3.40.50.1000">
    <property type="entry name" value="HAD superfamily/HAD-like"/>
    <property type="match status" value="1"/>
</dbReference>
<keyword evidence="7 10" id="KW-0378">Hydrolase</keyword>
<keyword evidence="12" id="KW-1185">Reference proteome</keyword>
<sequence>MSAPLVVFDLDGTLIDTAPDLIDSLNYTIEAVGLAPVTFDDLTHLVGQGVKVMIQRAFELRREPLDEVTAAKLFDRYMEHYQANMPGKSLPYPGLVACLDRLEAAGMRFAICTNKGSQLATLLMEKLELSHRFAAMTCGDTFAFRKPDGRHVLQTVELAGGDPLNAIMVGDSINDILAAQNAGVPAVAVTFGYSDVAVDQLNPDRIIESYADLTPEMVLELLDRGAERSRLAR</sequence>
<dbReference type="CDD" id="cd07512">
    <property type="entry name" value="HAD_PGPase"/>
    <property type="match status" value="1"/>
</dbReference>
<comment type="similarity">
    <text evidence="4 10">Belongs to the HAD-like hydrolase superfamily. CbbY/CbbZ/Gph/YieH family.</text>
</comment>
<evidence type="ECO:0000256" key="5">
    <source>
        <dbReference type="ARBA" id="ARBA00013078"/>
    </source>
</evidence>
<keyword evidence="9 10" id="KW-0119">Carbohydrate metabolism</keyword>
<dbReference type="EMBL" id="JALPRY010000001">
    <property type="protein sequence ID" value="MCK8778668.1"/>
    <property type="molecule type" value="Genomic_DNA"/>
</dbReference>
<dbReference type="PANTHER" id="PTHR43434:SF1">
    <property type="entry name" value="PHOSPHOGLYCOLATE PHOSPHATASE"/>
    <property type="match status" value="1"/>
</dbReference>
<keyword evidence="8 10" id="KW-0460">Magnesium</keyword>
<comment type="catalytic activity">
    <reaction evidence="1 10">
        <text>2-phosphoglycolate + H2O = glycolate + phosphate</text>
        <dbReference type="Rhea" id="RHEA:14369"/>
        <dbReference type="ChEBI" id="CHEBI:15377"/>
        <dbReference type="ChEBI" id="CHEBI:29805"/>
        <dbReference type="ChEBI" id="CHEBI:43474"/>
        <dbReference type="ChEBI" id="CHEBI:58033"/>
        <dbReference type="EC" id="3.1.3.18"/>
    </reaction>
</comment>
<accession>A0ABT0ILD9</accession>
<feature type="binding site" evidence="10">
    <location>
        <position position="9"/>
    </location>
    <ligand>
        <name>Mg(2+)</name>
        <dbReference type="ChEBI" id="CHEBI:18420"/>
    </ligand>
</feature>
<evidence type="ECO:0000256" key="3">
    <source>
        <dbReference type="ARBA" id="ARBA00004818"/>
    </source>
</evidence>
<dbReference type="Proteomes" id="UP001202827">
    <property type="component" value="Unassembled WGS sequence"/>
</dbReference>
<evidence type="ECO:0000256" key="6">
    <source>
        <dbReference type="ARBA" id="ARBA00022723"/>
    </source>
</evidence>
<dbReference type="Gene3D" id="1.10.150.240">
    <property type="entry name" value="Putative phosphatase, domain 2"/>
    <property type="match status" value="1"/>
</dbReference>
<feature type="active site" description="Nucleophile" evidence="10">
    <location>
        <position position="9"/>
    </location>
</feature>
<dbReference type="SUPFAM" id="SSF56784">
    <property type="entry name" value="HAD-like"/>
    <property type="match status" value="1"/>
</dbReference>
<evidence type="ECO:0000256" key="8">
    <source>
        <dbReference type="ARBA" id="ARBA00022842"/>
    </source>
</evidence>
<proteinExistence type="inferred from homology"/>
<name>A0ABT0ILD9_9HYPH</name>
<reference evidence="11 12" key="1">
    <citation type="submission" date="2022-04" db="EMBL/GenBank/DDBJ databases">
        <title>Rhizobium coralii sp. nov., isolated from coral Turbinaria peltata.</title>
        <authorList>
            <person name="Sun H."/>
        </authorList>
    </citation>
    <scope>NUCLEOTIDE SEQUENCE [LARGE SCALE GENOMIC DNA]</scope>
    <source>
        <strain evidence="11 12">NTR19</strain>
    </source>
</reference>
<dbReference type="PANTHER" id="PTHR43434">
    <property type="entry name" value="PHOSPHOGLYCOLATE PHOSPHATASE"/>
    <property type="match status" value="1"/>
</dbReference>